<name>A0ABN2U7Y7_9MICO</name>
<keyword evidence="1" id="KW-0732">Signal</keyword>
<evidence type="ECO:0008006" key="4">
    <source>
        <dbReference type="Google" id="ProtNLM"/>
    </source>
</evidence>
<evidence type="ECO:0000313" key="3">
    <source>
        <dbReference type="Proteomes" id="UP001501196"/>
    </source>
</evidence>
<keyword evidence="3" id="KW-1185">Reference proteome</keyword>
<dbReference type="EMBL" id="BAAAPW010000002">
    <property type="protein sequence ID" value="GAA2031765.1"/>
    <property type="molecule type" value="Genomic_DNA"/>
</dbReference>
<proteinExistence type="predicted"/>
<comment type="caution">
    <text evidence="2">The sequence shown here is derived from an EMBL/GenBank/DDBJ whole genome shotgun (WGS) entry which is preliminary data.</text>
</comment>
<evidence type="ECO:0000313" key="2">
    <source>
        <dbReference type="EMBL" id="GAA2031765.1"/>
    </source>
</evidence>
<feature type="chain" id="PRO_5045783178" description="DUF333 domain-containing protein" evidence="1">
    <location>
        <begin position="17"/>
        <end position="199"/>
    </location>
</feature>
<accession>A0ABN2U7Y7</accession>
<sequence length="199" mass="20602">MIGAALVALAALGLVACTEVPVTPRTTDPATSAEDLADAAGYCEQQGGEVQQRRPAAQTNLDEGDWVPLGDPIAVCRFQTLGDDADSRIYVDLVTITSDEPTLAALAYLSRTEIPKDPPGDPASAQCAALGGTGTFGTKGQGGLTLADDPDDPVVVPCTFADGSFIDQWGIAYHSGGTVRGKDLAAVFQFDQSTLPEVF</sequence>
<reference evidence="2 3" key="1">
    <citation type="journal article" date="2019" name="Int. J. Syst. Evol. Microbiol.">
        <title>The Global Catalogue of Microorganisms (GCM) 10K type strain sequencing project: providing services to taxonomists for standard genome sequencing and annotation.</title>
        <authorList>
            <consortium name="The Broad Institute Genomics Platform"/>
            <consortium name="The Broad Institute Genome Sequencing Center for Infectious Disease"/>
            <person name="Wu L."/>
            <person name="Ma J."/>
        </authorList>
    </citation>
    <scope>NUCLEOTIDE SEQUENCE [LARGE SCALE GENOMIC DNA]</scope>
    <source>
        <strain evidence="2 3">JCM 15672</strain>
    </source>
</reference>
<organism evidence="2 3">
    <name type="scientific">Agromyces tropicus</name>
    <dbReference type="NCBI Taxonomy" id="555371"/>
    <lineage>
        <taxon>Bacteria</taxon>
        <taxon>Bacillati</taxon>
        <taxon>Actinomycetota</taxon>
        <taxon>Actinomycetes</taxon>
        <taxon>Micrococcales</taxon>
        <taxon>Microbacteriaceae</taxon>
        <taxon>Agromyces</taxon>
    </lineage>
</organism>
<protein>
    <recommendedName>
        <fullName evidence="4">DUF333 domain-containing protein</fullName>
    </recommendedName>
</protein>
<feature type="signal peptide" evidence="1">
    <location>
        <begin position="1"/>
        <end position="16"/>
    </location>
</feature>
<evidence type="ECO:0000256" key="1">
    <source>
        <dbReference type="SAM" id="SignalP"/>
    </source>
</evidence>
<dbReference type="Proteomes" id="UP001501196">
    <property type="component" value="Unassembled WGS sequence"/>
</dbReference>
<gene>
    <name evidence="2" type="ORF">GCM10009819_14620</name>
</gene>